<name>A0A9P8Q272_WICPI</name>
<evidence type="ECO:0000256" key="2">
    <source>
        <dbReference type="ARBA" id="ARBA00022448"/>
    </source>
</evidence>
<keyword evidence="16" id="KW-1185">Reference proteome</keyword>
<feature type="transmembrane region" description="Helical" evidence="12">
    <location>
        <begin position="105"/>
        <end position="122"/>
    </location>
</feature>
<dbReference type="Pfam" id="PF00168">
    <property type="entry name" value="C2"/>
    <property type="match status" value="3"/>
</dbReference>
<keyword evidence="2" id="KW-0813">Transport</keyword>
<evidence type="ECO:0000256" key="8">
    <source>
        <dbReference type="ARBA" id="ARBA00023055"/>
    </source>
</evidence>
<dbReference type="EMBL" id="JAEUBG010004204">
    <property type="protein sequence ID" value="KAH3681825.1"/>
    <property type="molecule type" value="Genomic_DNA"/>
</dbReference>
<evidence type="ECO:0000259" key="14">
    <source>
        <dbReference type="PROSITE" id="PS51847"/>
    </source>
</evidence>
<evidence type="ECO:0000259" key="13">
    <source>
        <dbReference type="PROSITE" id="PS50004"/>
    </source>
</evidence>
<evidence type="ECO:0000256" key="3">
    <source>
        <dbReference type="ARBA" id="ARBA00022553"/>
    </source>
</evidence>
<gene>
    <name evidence="15" type="ORF">WICPIJ_007205</name>
</gene>
<dbReference type="InterPro" id="IPR052455">
    <property type="entry name" value="Tricalbin_domain"/>
</dbReference>
<evidence type="ECO:0000256" key="6">
    <source>
        <dbReference type="ARBA" id="ARBA00022824"/>
    </source>
</evidence>
<dbReference type="OrthoDB" id="1029639at2759"/>
<dbReference type="Proteomes" id="UP000774326">
    <property type="component" value="Unassembled WGS sequence"/>
</dbReference>
<dbReference type="InterPro" id="IPR037756">
    <property type="entry name" value="C2D_Tricalbin"/>
</dbReference>
<evidence type="ECO:0000256" key="11">
    <source>
        <dbReference type="SAM" id="MobiDB-lite"/>
    </source>
</evidence>
<dbReference type="AlphaFoldDB" id="A0A9P8Q272"/>
<evidence type="ECO:0000256" key="12">
    <source>
        <dbReference type="SAM" id="Phobius"/>
    </source>
</evidence>
<feature type="domain" description="C2" evidence="13">
    <location>
        <begin position="366"/>
        <end position="486"/>
    </location>
</feature>
<dbReference type="InterPro" id="IPR056910">
    <property type="entry name" value="TCB1-3_C2"/>
</dbReference>
<accession>A0A9P8Q272</accession>
<sequence>MSKQPLHPNDPTTELVSGQDDVIKKATDLPYNASESKGIDEAKIKEAEELARASVREPVPATSVGWKQIGEWEEKDALTAEDELTDLSTPTMLESYIPDWLYGEWYHSVGAIIGAALLSFIVGYFRFSIAPVFFITLAASVYYRSTIKKHRFNVRYEVHREFRVKRIEDDRETMDWLNTFLDKYWIYLEPSISQIVTEQVNPIFAEQEAIPAFVKSIWIDQFTAGTKPPRIDFVKTLDIPKDDVVVMDWGFSFTPHSTADATCKQLKNYVNQRVVIKAKLFGVTIPIVVEDVHVKAWARIRLKMITSFPHIEVVNVTLMEPPQFDFMSKILGESVFNWEVLSVPGLFNFINEMVKTFVGHLLFTPFSFELNVPQLLAGSKTAVGVLCVKVKAAKDLKAADRVRGNTVDPYLTFKYHAQPDLAKTKTILDTCDPHWDEVVYLLVQTFGEPLIIKAWDYNDDRKDTVLGSLQIDMNEITSKGVSKNNVETFMRNSKPVGQLLFDYEFFPTLEETKLRDGSTQPPPSLNTGLTKIEFSEIRGLKNPEEPEKPVTSTTELYFNDQLVKKSAVAKNNDHPKISIPLETIILDRRKAKVKILVKDARSKIIAASIQPLNTLIDRTEVNNEWIPFSKGEGEFKISALWKSIALREGSGVGGYTEPIGVVRVLINKAESLKDNKKFGTLRPYIRALVNGTPEARTDFVPETIDPVFDEALYIPVTSPNQRLTIEAMDAQKNGIDHTLGSFDVKTSKIIEEDEQGNYLTHIDSKLRTGRLVQKKGTKGIVTYALSFYPVLPVKTLEDIEEDLEREAKIKRAKEEAEAAVNDDSKTSKDAKKKKIAEEEEDFVDNKKKLLTLNELIQHPTGLFVYTVLSGEFHSIHTYLQFFFDDHGYADYTSAEIKHKSVNVPNTGDCLVKELEWSTVTIRLVKDPHANRNSDAIAESTIPVLNLLKNSYHEPNQLTLTGLGNNRVRIQTQWIPLDIARLPQSDLITNSGILDLDIISGTDLLSADSNGKSDPYVKVYLNKAEDFSFKTQKVKKTLDPVWDEKTSVEIRNRVNSTLKFVVMDWDFGNANDPLGEAVLDLAEIDPLNAQEHKLPIVGPKGENGGFLTIRTSFRPRYIVTVNSITTNIGDAGLNAIGTGVGAGLDVGGKVIGGGLDVGGKVVGGVLGGGVKGVKGLFGAGGKRTSASSSAAH</sequence>
<feature type="domain" description="C2" evidence="13">
    <location>
        <begin position="636"/>
        <end position="759"/>
    </location>
</feature>
<evidence type="ECO:0000256" key="9">
    <source>
        <dbReference type="ARBA" id="ARBA00023121"/>
    </source>
</evidence>
<dbReference type="GO" id="GO:0006869">
    <property type="term" value="P:lipid transport"/>
    <property type="evidence" value="ECO:0007669"/>
    <property type="project" value="UniProtKB-KW"/>
</dbReference>
<dbReference type="PROSITE" id="PS51847">
    <property type="entry name" value="SMP"/>
    <property type="match status" value="1"/>
</dbReference>
<dbReference type="InterPro" id="IPR037761">
    <property type="entry name" value="C2A_Tricalbin"/>
</dbReference>
<reference evidence="15" key="1">
    <citation type="journal article" date="2021" name="Open Biol.">
        <title>Shared evolutionary footprints suggest mitochondrial oxidative damage underlies multiple complex I losses in fungi.</title>
        <authorList>
            <person name="Schikora-Tamarit M.A."/>
            <person name="Marcet-Houben M."/>
            <person name="Nosek J."/>
            <person name="Gabaldon T."/>
        </authorList>
    </citation>
    <scope>NUCLEOTIDE SEQUENCE</scope>
    <source>
        <strain evidence="15">CBS2887</strain>
    </source>
</reference>
<organism evidence="15 16">
    <name type="scientific">Wickerhamomyces pijperi</name>
    <name type="common">Yeast</name>
    <name type="synonym">Pichia pijperi</name>
    <dbReference type="NCBI Taxonomy" id="599730"/>
    <lineage>
        <taxon>Eukaryota</taxon>
        <taxon>Fungi</taxon>
        <taxon>Dikarya</taxon>
        <taxon>Ascomycota</taxon>
        <taxon>Saccharomycotina</taxon>
        <taxon>Saccharomycetes</taxon>
        <taxon>Phaffomycetales</taxon>
        <taxon>Wickerhamomycetaceae</taxon>
        <taxon>Wickerhamomyces</taxon>
    </lineage>
</organism>
<keyword evidence="3" id="KW-0597">Phosphoprotein</keyword>
<dbReference type="InterPro" id="IPR000008">
    <property type="entry name" value="C2_dom"/>
</dbReference>
<dbReference type="InterPro" id="IPR035892">
    <property type="entry name" value="C2_domain_sf"/>
</dbReference>
<dbReference type="SMART" id="SM00239">
    <property type="entry name" value="C2"/>
    <property type="match status" value="3"/>
</dbReference>
<evidence type="ECO:0000256" key="5">
    <source>
        <dbReference type="ARBA" id="ARBA00022737"/>
    </source>
</evidence>
<dbReference type="InterPro" id="IPR037765">
    <property type="entry name" value="C2B_Tricalbin"/>
</dbReference>
<dbReference type="GO" id="GO:0005789">
    <property type="term" value="C:endoplasmic reticulum membrane"/>
    <property type="evidence" value="ECO:0007669"/>
    <property type="project" value="UniProtKB-SubCell"/>
</dbReference>
<evidence type="ECO:0000256" key="10">
    <source>
        <dbReference type="ARBA" id="ARBA00023136"/>
    </source>
</evidence>
<evidence type="ECO:0000313" key="15">
    <source>
        <dbReference type="EMBL" id="KAH3681825.1"/>
    </source>
</evidence>
<dbReference type="InterPro" id="IPR037762">
    <property type="entry name" value="C2C_Tricalbin"/>
</dbReference>
<dbReference type="PRINTS" id="PR00360">
    <property type="entry name" value="C2DOMAIN"/>
</dbReference>
<evidence type="ECO:0000313" key="16">
    <source>
        <dbReference type="Proteomes" id="UP000774326"/>
    </source>
</evidence>
<proteinExistence type="predicted"/>
<keyword evidence="4 12" id="KW-0812">Transmembrane</keyword>
<feature type="region of interest" description="Disordered" evidence="11">
    <location>
        <begin position="1"/>
        <end position="20"/>
    </location>
</feature>
<keyword evidence="8" id="KW-0445">Lipid transport</keyword>
<dbReference type="CDD" id="cd04052">
    <property type="entry name" value="C2B_Tricalbin-like"/>
    <property type="match status" value="1"/>
</dbReference>
<dbReference type="InterPro" id="IPR017147">
    <property type="entry name" value="Tricalbin"/>
</dbReference>
<feature type="domain" description="C2" evidence="13">
    <location>
        <begin position="974"/>
        <end position="1095"/>
    </location>
</feature>
<dbReference type="Pfam" id="PF24920">
    <property type="entry name" value="C2_TCB1"/>
    <property type="match status" value="1"/>
</dbReference>
<reference evidence="15" key="2">
    <citation type="submission" date="2021-01" db="EMBL/GenBank/DDBJ databases">
        <authorList>
            <person name="Schikora-Tamarit M.A."/>
        </authorList>
    </citation>
    <scope>NUCLEOTIDE SEQUENCE</scope>
    <source>
        <strain evidence="15">CBS2887</strain>
    </source>
</reference>
<evidence type="ECO:0008006" key="17">
    <source>
        <dbReference type="Google" id="ProtNLM"/>
    </source>
</evidence>
<dbReference type="PIRSF" id="PIRSF037232">
    <property type="entry name" value="Tricalbin"/>
    <property type="match status" value="1"/>
</dbReference>
<dbReference type="CDD" id="cd04040">
    <property type="entry name" value="C2D_Tricalbin-like"/>
    <property type="match status" value="1"/>
</dbReference>
<protein>
    <recommendedName>
        <fullName evidence="17">Tricalbin-1</fullName>
    </recommendedName>
</protein>
<feature type="domain" description="SMP-LTD" evidence="14">
    <location>
        <begin position="170"/>
        <end position="373"/>
    </location>
</feature>
<keyword evidence="5" id="KW-0677">Repeat</keyword>
<keyword evidence="6" id="KW-0256">Endoplasmic reticulum</keyword>
<comment type="subcellular location">
    <subcellularLocation>
        <location evidence="1">Endoplasmic reticulum membrane</location>
    </subcellularLocation>
</comment>
<feature type="region of interest" description="Disordered" evidence="11">
    <location>
        <begin position="812"/>
        <end position="836"/>
    </location>
</feature>
<keyword evidence="10 12" id="KW-0472">Membrane</keyword>
<dbReference type="CDD" id="cd04044">
    <property type="entry name" value="C2A_Tricalbin-like"/>
    <property type="match status" value="1"/>
</dbReference>
<dbReference type="CDD" id="cd21678">
    <property type="entry name" value="SMP_TCB"/>
    <property type="match status" value="1"/>
</dbReference>
<keyword evidence="7 12" id="KW-1133">Transmembrane helix</keyword>
<dbReference type="Pfam" id="PF25669">
    <property type="entry name" value="SMP_MUG190-like"/>
    <property type="match status" value="1"/>
</dbReference>
<keyword evidence="9" id="KW-0446">Lipid-binding</keyword>
<dbReference type="GO" id="GO:0071944">
    <property type="term" value="C:cell periphery"/>
    <property type="evidence" value="ECO:0007669"/>
    <property type="project" value="UniProtKB-ARBA"/>
</dbReference>
<comment type="caution">
    <text evidence="15">The sequence shown here is derived from an EMBL/GenBank/DDBJ whole genome shotgun (WGS) entry which is preliminary data.</text>
</comment>
<dbReference type="GO" id="GO:0061817">
    <property type="term" value="P:endoplasmic reticulum-plasma membrane tethering"/>
    <property type="evidence" value="ECO:0007669"/>
    <property type="project" value="InterPro"/>
</dbReference>
<dbReference type="InterPro" id="IPR031468">
    <property type="entry name" value="SMP_LBD"/>
</dbReference>
<dbReference type="PANTHER" id="PTHR46980:SF2">
    <property type="entry name" value="TRICALBIN-1-RELATED"/>
    <property type="match status" value="1"/>
</dbReference>
<dbReference type="PANTHER" id="PTHR46980">
    <property type="entry name" value="TRICALBIN-1-RELATED"/>
    <property type="match status" value="1"/>
</dbReference>
<dbReference type="Gene3D" id="2.60.40.150">
    <property type="entry name" value="C2 domain"/>
    <property type="match status" value="3"/>
</dbReference>
<dbReference type="GO" id="GO:0008289">
    <property type="term" value="F:lipid binding"/>
    <property type="evidence" value="ECO:0007669"/>
    <property type="project" value="UniProtKB-KW"/>
</dbReference>
<dbReference type="PROSITE" id="PS50004">
    <property type="entry name" value="C2"/>
    <property type="match status" value="3"/>
</dbReference>
<feature type="compositionally biased region" description="Basic and acidic residues" evidence="11">
    <location>
        <begin position="812"/>
        <end position="829"/>
    </location>
</feature>
<evidence type="ECO:0000256" key="4">
    <source>
        <dbReference type="ARBA" id="ARBA00022692"/>
    </source>
</evidence>
<evidence type="ECO:0000256" key="1">
    <source>
        <dbReference type="ARBA" id="ARBA00004586"/>
    </source>
</evidence>
<dbReference type="SUPFAM" id="SSF49562">
    <property type="entry name" value="C2 domain (Calcium/lipid-binding domain, CaLB)"/>
    <property type="match status" value="3"/>
</dbReference>
<dbReference type="CDD" id="cd04045">
    <property type="entry name" value="C2C_Tricalbin-like"/>
    <property type="match status" value="1"/>
</dbReference>
<evidence type="ECO:0000256" key="7">
    <source>
        <dbReference type="ARBA" id="ARBA00022989"/>
    </source>
</evidence>